<reference evidence="3 4" key="1">
    <citation type="submission" date="2016-10" db="EMBL/GenBank/DDBJ databases">
        <authorList>
            <person name="de Groot N.N."/>
        </authorList>
    </citation>
    <scope>NUCLEOTIDE SEQUENCE [LARGE SCALE GENOMIC DNA]</scope>
    <source>
        <strain evidence="3 4">DSM 19981</strain>
    </source>
</reference>
<feature type="region of interest" description="Disordered" evidence="1">
    <location>
        <begin position="38"/>
        <end position="64"/>
    </location>
</feature>
<accession>A0A1I4E3D1</accession>
<evidence type="ECO:0000313" key="4">
    <source>
        <dbReference type="Proteomes" id="UP000199473"/>
    </source>
</evidence>
<evidence type="ECO:0000313" key="3">
    <source>
        <dbReference type="EMBL" id="SFK98866.1"/>
    </source>
</evidence>
<gene>
    <name evidence="3" type="ORF">SAMN02745775_11373</name>
</gene>
<keyword evidence="4" id="KW-1185">Reference proteome</keyword>
<dbReference type="AlphaFoldDB" id="A0A1I4E3D1"/>
<feature type="chain" id="PRO_5011681821" evidence="2">
    <location>
        <begin position="25"/>
        <end position="64"/>
    </location>
</feature>
<keyword evidence="2" id="KW-0732">Signal</keyword>
<dbReference type="RefSeq" id="WP_092962501.1">
    <property type="nucleotide sequence ID" value="NZ_FOSQ01000013.1"/>
</dbReference>
<feature type="signal peptide" evidence="2">
    <location>
        <begin position="1"/>
        <end position="24"/>
    </location>
</feature>
<organism evidence="3 4">
    <name type="scientific">Falsiroseomonas stagni DSM 19981</name>
    <dbReference type="NCBI Taxonomy" id="1123062"/>
    <lineage>
        <taxon>Bacteria</taxon>
        <taxon>Pseudomonadati</taxon>
        <taxon>Pseudomonadota</taxon>
        <taxon>Alphaproteobacteria</taxon>
        <taxon>Acetobacterales</taxon>
        <taxon>Roseomonadaceae</taxon>
        <taxon>Falsiroseomonas</taxon>
    </lineage>
</organism>
<evidence type="ECO:0000256" key="2">
    <source>
        <dbReference type="SAM" id="SignalP"/>
    </source>
</evidence>
<proteinExistence type="predicted"/>
<protein>
    <submittedName>
        <fullName evidence="3">Uncharacterized protein</fullName>
    </submittedName>
</protein>
<evidence type="ECO:0000256" key="1">
    <source>
        <dbReference type="SAM" id="MobiDB-lite"/>
    </source>
</evidence>
<dbReference type="STRING" id="1123062.SAMN02745775_11373"/>
<sequence length="64" mass="6271">MSGMGAPCRSGQAVAAIVTAVALALPLAACRSTPPLEAPAPAPGLTIESPTPWTIGPPGRGIPR</sequence>
<dbReference type="Proteomes" id="UP000199473">
    <property type="component" value="Unassembled WGS sequence"/>
</dbReference>
<dbReference type="EMBL" id="FOSQ01000013">
    <property type="protein sequence ID" value="SFK98866.1"/>
    <property type="molecule type" value="Genomic_DNA"/>
</dbReference>
<name>A0A1I4E3D1_9PROT</name>